<dbReference type="Gene3D" id="1.20.58.360">
    <property type="entry name" value="Shigella T3SS effector IpaH defines"/>
    <property type="match status" value="1"/>
</dbReference>
<dbReference type="Proteomes" id="UP000240571">
    <property type="component" value="Unassembled WGS sequence"/>
</dbReference>
<evidence type="ECO:0000256" key="14">
    <source>
        <dbReference type="PROSITE-ProRule" id="PRU01398"/>
    </source>
</evidence>
<dbReference type="InterPro" id="IPR051071">
    <property type="entry name" value="LRR-bact_E3_ubiq_ligases"/>
</dbReference>
<reference evidence="17 19" key="1">
    <citation type="submission" date="2016-06" db="EMBL/GenBank/DDBJ databases">
        <title>Draft genome sequence of Pseudomonas sp. S1E40, a novel strain antagonistic activity to fungal plant pathogen.</title>
        <authorList>
            <person name="Tambong J.T."/>
            <person name="Tchagang C."/>
            <person name="Xu R."/>
        </authorList>
    </citation>
    <scope>NUCLEOTIDE SEQUENCE [LARGE SCALE GENOMIC DNA]</scope>
    <source>
        <strain evidence="17 19">S1E40</strain>
    </source>
</reference>
<evidence type="ECO:0000256" key="11">
    <source>
        <dbReference type="ARBA" id="ARBA00022843"/>
    </source>
</evidence>
<keyword evidence="13 14" id="KW-1035">Host cytoplasm</keyword>
<feature type="active site" description="Glycyl thioester intermediate" evidence="14">
    <location>
        <position position="1468"/>
    </location>
</feature>
<gene>
    <name evidence="17" type="ORF">BBG20_05665</name>
    <name evidence="18" type="ORF">C9382_05295</name>
</gene>
<dbReference type="EMBL" id="MAUE01000008">
    <property type="protein sequence ID" value="OCW29456.1"/>
    <property type="molecule type" value="Genomic_DNA"/>
</dbReference>
<dbReference type="InterPro" id="IPR003591">
    <property type="entry name" value="Leu-rich_rpt_typical-subtyp"/>
</dbReference>
<evidence type="ECO:0000256" key="15">
    <source>
        <dbReference type="SAM" id="MobiDB-lite"/>
    </source>
</evidence>
<dbReference type="SMART" id="SM00369">
    <property type="entry name" value="LRR_TYP"/>
    <property type="match status" value="2"/>
</dbReference>
<evidence type="ECO:0000256" key="12">
    <source>
        <dbReference type="ARBA" id="ARBA00023026"/>
    </source>
</evidence>
<dbReference type="GO" id="GO:0061630">
    <property type="term" value="F:ubiquitin protein ligase activity"/>
    <property type="evidence" value="ECO:0007669"/>
    <property type="project" value="UniProtKB-EC"/>
</dbReference>
<dbReference type="PANTHER" id="PTHR47114">
    <property type="match status" value="1"/>
</dbReference>
<evidence type="ECO:0000256" key="1">
    <source>
        <dbReference type="ARBA" id="ARBA00000900"/>
    </source>
</evidence>
<evidence type="ECO:0000313" key="19">
    <source>
        <dbReference type="Proteomes" id="UP000095081"/>
    </source>
</evidence>
<dbReference type="PANTHER" id="PTHR47114:SF2">
    <property type="entry name" value="OLIGODENDROCYTE-MYELIN GLYCOPROTEIN"/>
    <property type="match status" value="1"/>
</dbReference>
<evidence type="ECO:0000256" key="6">
    <source>
        <dbReference type="ARBA" id="ARBA00022525"/>
    </source>
</evidence>
<dbReference type="Gene3D" id="3.80.10.10">
    <property type="entry name" value="Ribonuclease Inhibitor"/>
    <property type="match status" value="1"/>
</dbReference>
<keyword evidence="9" id="KW-0677">Repeat</keyword>
<feature type="region of interest" description="Disordered" evidence="15">
    <location>
        <begin position="1"/>
        <end position="20"/>
    </location>
</feature>
<dbReference type="OrthoDB" id="1467561at2"/>
<sequence>MTGSITDPPADRVSDLQSPHLSVIKDNTPDWYTEAQGSRKTELASLDLRIPDWYKKAPQADRDRLGKVHKRSRASLNQLDQLLGELKPPAEYAEPLLAAAIEQKFGKRLDPRKVFYARKLEQTSCDAQLTEVSTTRVSELGPQFYSYKGVSLLEAALNNFAPDQANEPVCADCHLITGYDFHRYSSALVHTSANVKSLKLDIKAHAFAQLCRDLDLGRSYYEYLRATINRHSAPATQNQPAGKLYSSLIISHRNQLELAAEIAVMKGDIQPAQHQLICSLLVNQSTGKWSEKTVKFSPLRLCNLYIENILVIGPVEWRENTRNAQLLPLPCMVYIPGDPLHPLKRYDHIAAFTDHLTTRLCGAEYRKFFSQFVPLAHQDGFFTRLKALLDPGAAHAVDEDFSAANKSRITDQGTYAASWRDVWMDCAMQRIRLIMDNASAAVASTQSVTDRAYNAWLWSWGSTALDILNLASFVVPFLGEAMLVVAAVQMVYEIGEGVEAWSDGDTRTAWAHFSAVGLDLAGLAVPHVLMAAKDTAFIKRLVRVELGGRTRLHSVNPSQYLHRIALPKGLRPNAQGLYAHEGSLYLPATDGGHYQVVTGSEGQSRLLHPDGDSRYAPRIHHNGTGAWVHEFEQPLTWDRKTLLRRIGHTVDHLSDSQLEQARLFSGVSDDELRQVFVEHRAPPPLFRDMLRRFECDARHQAFIDRLSSSDPNVFSRVNWYMQVKLLIDNGMWPKSRVLLAFDSEGELTWLSAKVRNPREVVKLQPKHLDSGALFPAMLEQMTETEIRELLDEDEVEREILAEQVMLGIITPGERSVDGKPTFTEERMAQLMRAERAPAVRAARYRDRLLTAAKNTRAELFNLEMSAGDISSDVHVQWLQRSFPSLPKLAAEEIVAHARPEELARCIEPTSRLPLRLAEEARRYAQQARVMRAQADLLFDNALTMDGVHLALHKLAAIPGKLDGVCIELRADTYEGAVLDRVGDTTAPRQLRLIRSDMKEWMLYSVPQQRLYWRYDKDAFFSALWLASGGRFTRWPALQSSTKALKAQLAHLPLDEQASRRALGLQPIRPGFKSPMRLADGRIGYPLSPVGGVAQRPFDCTMKAMLLYSKPLEEVESLLGLQGASDAVLLARLVHLETEFSDLNKVLVNWQEEDSGYASARRRVSTTIKYAWQRIAFQQWLVDGVLIGPGLDLSTEAVGELPAITANMDHVGNLKLCGMGLSDESLPFLQAFGGLRWLDMSENNLTQLPVFRDGGAGLTALNLRSNDIRLNGPSRLRLESLQQLKSLNLGYNRHLGWSANLSRLRQLNELRLPYTGTTRFPVGAERLPALTLIDLHSNQITTLPEYAYEHRERINVHENPLSAATLARLEMGEEWGDHITSQEARDRWLEEVPPAELARYGAIWDELSGCTGSTDFFTVLADTTRSAEYASQTARPEITQRVWDMLEAASETESIRQSLFSIADGRITCGDGSSVEFMNLESELMAARALELVQTQNAEGALISTARKLFRLHLVDAIAQRDVVARGPGFTEQVEVILAYRIGLADRLGLPVKSREMLFPHQANVSAAAIDEAYATVLREERDATKQEVFFVGCPFWERHLQTHYSQAFNALIAPELALLEKKSTALDELSDLQREQDSAADQATQDVWQASYDAAADRLAGLLGKRRDEILVSGSMQSAFYVRELKQVSAARQALEQRARQILTRKVLDNAADEEGTLP</sequence>
<feature type="domain" description="NEL" evidence="16">
    <location>
        <begin position="1379"/>
        <end position="1683"/>
    </location>
</feature>
<dbReference type="GO" id="GO:0030430">
    <property type="term" value="C:host cell cytoplasm"/>
    <property type="evidence" value="ECO:0007669"/>
    <property type="project" value="UniProtKB-SubCell"/>
</dbReference>
<evidence type="ECO:0000256" key="13">
    <source>
        <dbReference type="ARBA" id="ARBA00023200"/>
    </source>
</evidence>
<dbReference type="Proteomes" id="UP000095081">
    <property type="component" value="Unassembled WGS sequence"/>
</dbReference>
<accession>A0A2T4G8A0</accession>
<evidence type="ECO:0000313" key="18">
    <source>
        <dbReference type="EMBL" id="PTC31929.1"/>
    </source>
</evidence>
<dbReference type="SUPFAM" id="SSF52058">
    <property type="entry name" value="L domain-like"/>
    <property type="match status" value="1"/>
</dbReference>
<dbReference type="EMBL" id="PYWW01000009">
    <property type="protein sequence ID" value="PTC31929.1"/>
    <property type="molecule type" value="Genomic_DNA"/>
</dbReference>
<keyword evidence="19" id="KW-1185">Reference proteome</keyword>
<keyword evidence="6 14" id="KW-0964">Secreted</keyword>
<evidence type="ECO:0000256" key="3">
    <source>
        <dbReference type="ARBA" id="ARBA00004613"/>
    </source>
</evidence>
<keyword evidence="8 14" id="KW-0808">Transferase</keyword>
<reference evidence="18 20" key="2">
    <citation type="submission" date="2018-03" db="EMBL/GenBank/DDBJ databases">
        <title>Diversity of bacteria associated with corn roots inoculated with woodland soils in Canada, and Description of Pseudomonas aylmerense sp. nov.</title>
        <authorList>
            <person name="Tambong J.T."/>
            <person name="Xu R."/>
            <person name="Tchagang C."/>
        </authorList>
    </citation>
    <scope>NUCLEOTIDE SEQUENCE [LARGE SCALE GENOMIC DNA]</scope>
    <source>
        <strain evidence="18 20">S1E44</strain>
    </source>
</reference>
<dbReference type="GO" id="GO:0005576">
    <property type="term" value="C:extracellular region"/>
    <property type="evidence" value="ECO:0007669"/>
    <property type="project" value="UniProtKB-SubCell"/>
</dbReference>
<evidence type="ECO:0000256" key="10">
    <source>
        <dbReference type="ARBA" id="ARBA00022786"/>
    </source>
</evidence>
<comment type="subcellular location">
    <subcellularLocation>
        <location evidence="2">Host cytoplasm</location>
    </subcellularLocation>
    <subcellularLocation>
        <location evidence="3">Secreted</location>
    </subcellularLocation>
</comment>
<organism evidence="18 20">
    <name type="scientific">Pseudomonas aylmerensis</name>
    <dbReference type="NCBI Taxonomy" id="1869229"/>
    <lineage>
        <taxon>Bacteria</taxon>
        <taxon>Pseudomonadati</taxon>
        <taxon>Pseudomonadota</taxon>
        <taxon>Gammaproteobacteria</taxon>
        <taxon>Pseudomonadales</taxon>
        <taxon>Pseudomonadaceae</taxon>
        <taxon>Pseudomonas</taxon>
    </lineage>
</organism>
<evidence type="ECO:0000256" key="8">
    <source>
        <dbReference type="ARBA" id="ARBA00022679"/>
    </source>
</evidence>
<keyword evidence="10 14" id="KW-0833">Ubl conjugation pathway</keyword>
<dbReference type="EC" id="2.3.2.27" evidence="5"/>
<dbReference type="PROSITE" id="PS52053">
    <property type="entry name" value="NEL"/>
    <property type="match status" value="1"/>
</dbReference>
<evidence type="ECO:0000256" key="2">
    <source>
        <dbReference type="ARBA" id="ARBA00004192"/>
    </source>
</evidence>
<proteinExistence type="inferred from homology"/>
<keyword evidence="12" id="KW-0843">Virulence</keyword>
<evidence type="ECO:0000313" key="17">
    <source>
        <dbReference type="EMBL" id="OCW29456.1"/>
    </source>
</evidence>
<evidence type="ECO:0000256" key="5">
    <source>
        <dbReference type="ARBA" id="ARBA00012483"/>
    </source>
</evidence>
<protein>
    <recommendedName>
        <fullName evidence="5">RING-type E3 ubiquitin transferase</fullName>
        <ecNumber evidence="5">2.3.2.27</ecNumber>
    </recommendedName>
</protein>
<evidence type="ECO:0000256" key="9">
    <source>
        <dbReference type="ARBA" id="ARBA00022737"/>
    </source>
</evidence>
<evidence type="ECO:0000256" key="7">
    <source>
        <dbReference type="ARBA" id="ARBA00022614"/>
    </source>
</evidence>
<dbReference type="RefSeq" id="WP_065901065.1">
    <property type="nucleotide sequence ID" value="NZ_MAUE01000008.1"/>
</dbReference>
<evidence type="ECO:0000256" key="4">
    <source>
        <dbReference type="ARBA" id="ARBA00009868"/>
    </source>
</evidence>
<comment type="PTM">
    <text evidence="14">Ubiquitinated in the presence of host E1 ubiquitin-activating enzyme, E2 ubiquitin-conjugating enzyme and ubiquitin.</text>
</comment>
<dbReference type="InterPro" id="IPR029487">
    <property type="entry name" value="NEL_dom"/>
</dbReference>
<name>A0A2T4G8A0_9PSED</name>
<dbReference type="Pfam" id="PF14496">
    <property type="entry name" value="NEL"/>
    <property type="match status" value="1"/>
</dbReference>
<dbReference type="InterPro" id="IPR032675">
    <property type="entry name" value="LRR_dom_sf"/>
</dbReference>
<comment type="caution">
    <text evidence="18">The sequence shown here is derived from an EMBL/GenBank/DDBJ whole genome shotgun (WGS) entry which is preliminary data.</text>
</comment>
<evidence type="ECO:0000313" key="20">
    <source>
        <dbReference type="Proteomes" id="UP000240571"/>
    </source>
</evidence>
<keyword evidence="7" id="KW-0433">Leucine-rich repeat</keyword>
<dbReference type="GO" id="GO:0016567">
    <property type="term" value="P:protein ubiquitination"/>
    <property type="evidence" value="ECO:0007669"/>
    <property type="project" value="InterPro"/>
</dbReference>
<keyword evidence="11 14" id="KW-0832">Ubl conjugation</keyword>
<dbReference type="InterPro" id="IPR046673">
    <property type="entry name" value="ToxA_N"/>
</dbReference>
<dbReference type="Pfam" id="PF20178">
    <property type="entry name" value="ToxA_N"/>
    <property type="match status" value="1"/>
</dbReference>
<comment type="similarity">
    <text evidence="4 14">Belongs to the LRR-containing bacterial E3 ligase family.</text>
</comment>
<evidence type="ECO:0000259" key="16">
    <source>
        <dbReference type="PROSITE" id="PS52053"/>
    </source>
</evidence>
<comment type="catalytic activity">
    <reaction evidence="1">
        <text>S-ubiquitinyl-[E2 ubiquitin-conjugating enzyme]-L-cysteine + [acceptor protein]-L-lysine = [E2 ubiquitin-conjugating enzyme]-L-cysteine + N(6)-ubiquitinyl-[acceptor protein]-L-lysine.</text>
        <dbReference type="EC" id="2.3.2.27"/>
    </reaction>
</comment>